<dbReference type="EMBL" id="CP000249">
    <property type="protein sequence ID" value="ABD10910.1"/>
    <property type="molecule type" value="Genomic_DNA"/>
</dbReference>
<keyword evidence="2" id="KW-1185">Reference proteome</keyword>
<dbReference type="Gene3D" id="3.40.50.970">
    <property type="match status" value="1"/>
</dbReference>
<dbReference type="AlphaFoldDB" id="Q2JCT2"/>
<name>Q2JCT2_FRACC</name>
<gene>
    <name evidence="1" type="ordered locus">Francci3_1534</name>
</gene>
<evidence type="ECO:0000313" key="2">
    <source>
        <dbReference type="Proteomes" id="UP000001937"/>
    </source>
</evidence>
<sequence>MMVDDMPRELTSDLHDLTDRRKRIKKMTGARSVVGSLGSTNEKIIFGTPRGPIPSPPRTLIDGATLRYVTVGHEQGAGPAAAGAVMVTGQPLAPNEDFICAARWSATHTTPMVKSRTLRHHKPGR</sequence>
<organism evidence="1 2">
    <name type="scientific">Frankia casuarinae (strain DSM 45818 / CECT 9043 / HFP020203 / CcI3)</name>
    <dbReference type="NCBI Taxonomy" id="106370"/>
    <lineage>
        <taxon>Bacteria</taxon>
        <taxon>Bacillati</taxon>
        <taxon>Actinomycetota</taxon>
        <taxon>Actinomycetes</taxon>
        <taxon>Frankiales</taxon>
        <taxon>Frankiaceae</taxon>
        <taxon>Frankia</taxon>
    </lineage>
</organism>
<dbReference type="InterPro" id="IPR029061">
    <property type="entry name" value="THDP-binding"/>
</dbReference>
<dbReference type="SUPFAM" id="SSF52518">
    <property type="entry name" value="Thiamin diphosphate-binding fold (THDP-binding)"/>
    <property type="match status" value="1"/>
</dbReference>
<protein>
    <submittedName>
        <fullName evidence="1">Uncharacterized protein</fullName>
    </submittedName>
</protein>
<dbReference type="HOGENOM" id="CLU_1989382_0_0_11"/>
<proteinExistence type="predicted"/>
<dbReference type="GO" id="GO:0000287">
    <property type="term" value="F:magnesium ion binding"/>
    <property type="evidence" value="ECO:0007669"/>
    <property type="project" value="UniProtKB-ARBA"/>
</dbReference>
<dbReference type="KEGG" id="fra:Francci3_1534"/>
<accession>Q2JCT2</accession>
<reference evidence="1 2" key="1">
    <citation type="journal article" date="2007" name="Genome Res.">
        <title>Genome characteristics of facultatively symbiotic Frankia sp. strains reflect host range and host plant biogeography.</title>
        <authorList>
            <person name="Normand P."/>
            <person name="Lapierre P."/>
            <person name="Tisa L.S."/>
            <person name="Gogarten J.P."/>
            <person name="Alloisio N."/>
            <person name="Bagnarol E."/>
            <person name="Bassi C.A."/>
            <person name="Berry A.M."/>
            <person name="Bickhart D.M."/>
            <person name="Choisne N."/>
            <person name="Couloux A."/>
            <person name="Cournoyer B."/>
            <person name="Cruveiller S."/>
            <person name="Daubin V."/>
            <person name="Demange N."/>
            <person name="Francino M.P."/>
            <person name="Goltsman E."/>
            <person name="Huang Y."/>
            <person name="Kopp O.R."/>
            <person name="Labarre L."/>
            <person name="Lapidus A."/>
            <person name="Lavire C."/>
            <person name="Marechal J."/>
            <person name="Martinez M."/>
            <person name="Mastronunzio J.E."/>
            <person name="Mullin B.C."/>
            <person name="Niemann J."/>
            <person name="Pujic P."/>
            <person name="Rawnsley T."/>
            <person name="Rouy Z."/>
            <person name="Schenowitz C."/>
            <person name="Sellstedt A."/>
            <person name="Tavares F."/>
            <person name="Tomkins J.P."/>
            <person name="Vallenet D."/>
            <person name="Valverde C."/>
            <person name="Wall L.G."/>
            <person name="Wang Y."/>
            <person name="Medigue C."/>
            <person name="Benson D.R."/>
        </authorList>
    </citation>
    <scope>NUCLEOTIDE SEQUENCE [LARGE SCALE GENOMIC DNA]</scope>
    <source>
        <strain evidence="2">DSM 45818 / CECT 9043 / CcI3</strain>
    </source>
</reference>
<dbReference type="Proteomes" id="UP000001937">
    <property type="component" value="Chromosome"/>
</dbReference>
<dbReference type="STRING" id="106370.Francci3_1534"/>
<evidence type="ECO:0000313" key="1">
    <source>
        <dbReference type="EMBL" id="ABD10910.1"/>
    </source>
</evidence>